<dbReference type="RefSeq" id="WP_132244408.1">
    <property type="nucleotide sequence ID" value="NZ_SLWV01000008.1"/>
</dbReference>
<keyword evidence="8" id="KW-0966">Cell projection</keyword>
<dbReference type="GO" id="GO:0009424">
    <property type="term" value="C:bacterial-type flagellum hook"/>
    <property type="evidence" value="ECO:0007669"/>
    <property type="project" value="UniProtKB-UniRule"/>
</dbReference>
<proteinExistence type="inferred from homology"/>
<evidence type="ECO:0000256" key="5">
    <source>
        <dbReference type="RuleBase" id="RU362066"/>
    </source>
</evidence>
<evidence type="ECO:0000256" key="3">
    <source>
        <dbReference type="ARBA" id="ARBA00023054"/>
    </source>
</evidence>
<organism evidence="8 9">
    <name type="scientific">Marinisporobacter balticus</name>
    <dbReference type="NCBI Taxonomy" id="2018667"/>
    <lineage>
        <taxon>Bacteria</taxon>
        <taxon>Bacillati</taxon>
        <taxon>Bacillota</taxon>
        <taxon>Clostridia</taxon>
        <taxon>Peptostreptococcales</taxon>
        <taxon>Thermotaleaceae</taxon>
        <taxon>Marinisporobacter</taxon>
    </lineage>
</organism>
<dbReference type="EMBL" id="SLWV01000008">
    <property type="protein sequence ID" value="TCO76451.1"/>
    <property type="molecule type" value="Genomic_DNA"/>
</dbReference>
<dbReference type="Proteomes" id="UP000294919">
    <property type="component" value="Unassembled WGS sequence"/>
</dbReference>
<dbReference type="Pfam" id="PF02465">
    <property type="entry name" value="FliD_N"/>
    <property type="match status" value="1"/>
</dbReference>
<reference evidence="8 9" key="1">
    <citation type="submission" date="2019-03" db="EMBL/GenBank/DDBJ databases">
        <title>Genomic Encyclopedia of Type Strains, Phase IV (KMG-IV): sequencing the most valuable type-strain genomes for metagenomic binning, comparative biology and taxonomic classification.</title>
        <authorList>
            <person name="Goeker M."/>
        </authorList>
    </citation>
    <scope>NUCLEOTIDE SEQUENCE [LARGE SCALE GENOMIC DNA]</scope>
    <source>
        <strain evidence="8 9">DSM 102940</strain>
    </source>
</reference>
<dbReference type="GO" id="GO:0009421">
    <property type="term" value="C:bacterial-type flagellum filament cap"/>
    <property type="evidence" value="ECO:0007669"/>
    <property type="project" value="InterPro"/>
</dbReference>
<keyword evidence="3" id="KW-0175">Coiled coil</keyword>
<keyword evidence="5" id="KW-0964">Secreted</keyword>
<keyword evidence="4 5" id="KW-0975">Bacterial flagellum</keyword>
<evidence type="ECO:0000256" key="4">
    <source>
        <dbReference type="ARBA" id="ARBA00023143"/>
    </source>
</evidence>
<dbReference type="OrthoDB" id="9776025at2"/>
<evidence type="ECO:0000313" key="8">
    <source>
        <dbReference type="EMBL" id="TCO76451.1"/>
    </source>
</evidence>
<evidence type="ECO:0000259" key="7">
    <source>
        <dbReference type="Pfam" id="PF07195"/>
    </source>
</evidence>
<dbReference type="PANTHER" id="PTHR30288">
    <property type="entry name" value="FLAGELLAR CAP/ASSEMBLY PROTEIN FLID"/>
    <property type="match status" value="1"/>
</dbReference>
<comment type="function">
    <text evidence="5">Required for morphogenesis and for the elongation of the flagellar filament by facilitating polymerization of the flagellin monomers at the tip of growing filament. Forms a capping structure, which prevents flagellin subunits (transported through the central channel of the flagellum) from leaking out without polymerization at the distal end.</text>
</comment>
<feature type="domain" description="Flagellar hook-associated protein 2 C-terminal" evidence="7">
    <location>
        <begin position="244"/>
        <end position="540"/>
    </location>
</feature>
<keyword evidence="8" id="KW-0969">Cilium</keyword>
<feature type="domain" description="Flagellar hook-associated protein 2 N-terminal" evidence="6">
    <location>
        <begin position="11"/>
        <end position="111"/>
    </location>
</feature>
<dbReference type="GO" id="GO:0071973">
    <property type="term" value="P:bacterial-type flagellum-dependent cell motility"/>
    <property type="evidence" value="ECO:0007669"/>
    <property type="project" value="TreeGrafter"/>
</dbReference>
<keyword evidence="9" id="KW-1185">Reference proteome</keyword>
<keyword evidence="8" id="KW-0282">Flagellum</keyword>
<evidence type="ECO:0000259" key="6">
    <source>
        <dbReference type="Pfam" id="PF02465"/>
    </source>
</evidence>
<dbReference type="InterPro" id="IPR040026">
    <property type="entry name" value="FliD"/>
</dbReference>
<evidence type="ECO:0000256" key="1">
    <source>
        <dbReference type="ARBA" id="ARBA00009764"/>
    </source>
</evidence>
<comment type="similarity">
    <text evidence="1 5">Belongs to the FliD family.</text>
</comment>
<sequence length="550" mass="60443">MSGIRIGGMASGMDTETMVKELMKAESAKVDKVEQSKQLTLWRQEAYNDLNKDFANFILDTKKDFGLTTTSVSNLDWVKGVTSSNESIATASAAANAIDGTYNITVHKLADTFSAASKSNITTGTDKTSIANQFSDITTGTVTFSIETQKNEGTPQTFTFDVTTKSMDDIVKEINNADLGVTAVYDSSIDRFFIQTEETGSENWIKINDTTSIDGKNFINDRLKLAYDNGGVLTDLENNTQKLGEDALIDFGAATNITQSSNQFTINGIDLNLKSTGSITVKTDTDVDAIYAKISSFVEKYNALIDKTGKKLVEKKYRDYAPLTADQKKELSDKDVERWESKAKSGLLRSDNTYTRTMSNMRIGLYEAVEGVSGSYENLFDIGITTEKYATGTVGGKLQIDEEDLKEAIRNDADGVLDLLFKQADTSSIAGYDVMTDAEKEKAVGQNSGLVTRLYDTMIDGMKEVINKAGTGDDVTLYRNVQSNMLLDFVKNYSSISMIDKDITSVNKKISDMNNRLTKLENSYWKKFTAMEKAIANMQSQSASLASMLG</sequence>
<dbReference type="InterPro" id="IPR010809">
    <property type="entry name" value="FliD_C"/>
</dbReference>
<accession>A0A4R2KQB3</accession>
<gene>
    <name evidence="8" type="ORF">EV214_10853</name>
</gene>
<comment type="caution">
    <text evidence="8">The sequence shown here is derived from an EMBL/GenBank/DDBJ whole genome shotgun (WGS) entry which is preliminary data.</text>
</comment>
<dbReference type="PANTHER" id="PTHR30288:SF0">
    <property type="entry name" value="FLAGELLAR HOOK-ASSOCIATED PROTEIN 2"/>
    <property type="match status" value="1"/>
</dbReference>
<dbReference type="GO" id="GO:0007155">
    <property type="term" value="P:cell adhesion"/>
    <property type="evidence" value="ECO:0007669"/>
    <property type="project" value="InterPro"/>
</dbReference>
<dbReference type="InterPro" id="IPR003481">
    <property type="entry name" value="FliD_N"/>
</dbReference>
<protein>
    <recommendedName>
        <fullName evidence="5">Flagellar hook-associated protein 2</fullName>
        <shortName evidence="5">HAP2</shortName>
    </recommendedName>
    <alternativeName>
        <fullName evidence="5">Flagellar cap protein</fullName>
    </alternativeName>
</protein>
<name>A0A4R2KQB3_9FIRM</name>
<dbReference type="Pfam" id="PF07195">
    <property type="entry name" value="FliD_C"/>
    <property type="match status" value="1"/>
</dbReference>
<comment type="subcellular location">
    <subcellularLocation>
        <location evidence="5">Secreted</location>
    </subcellularLocation>
    <subcellularLocation>
        <location evidence="5">Bacterial flagellum</location>
    </subcellularLocation>
</comment>
<comment type="subunit">
    <text evidence="2 5">Homopentamer.</text>
</comment>
<dbReference type="AlphaFoldDB" id="A0A4R2KQB3"/>
<dbReference type="GO" id="GO:0005576">
    <property type="term" value="C:extracellular region"/>
    <property type="evidence" value="ECO:0007669"/>
    <property type="project" value="UniProtKB-SubCell"/>
</dbReference>
<evidence type="ECO:0000256" key="2">
    <source>
        <dbReference type="ARBA" id="ARBA00011255"/>
    </source>
</evidence>
<evidence type="ECO:0000313" key="9">
    <source>
        <dbReference type="Proteomes" id="UP000294919"/>
    </source>
</evidence>